<keyword evidence="2" id="KW-1185">Reference proteome</keyword>
<evidence type="ECO:0000313" key="2">
    <source>
        <dbReference type="Proteomes" id="UP000032142"/>
    </source>
</evidence>
<dbReference type="AlphaFoldDB" id="A0A0B0PER4"/>
<evidence type="ECO:0000313" key="1">
    <source>
        <dbReference type="EMBL" id="KHG22924.1"/>
    </source>
</evidence>
<accession>A0A0B0PER4</accession>
<sequence>MIYTGGSHVRAHLTALTTALSNRKRACPYRAQV</sequence>
<dbReference type="EMBL" id="KN423283">
    <property type="protein sequence ID" value="KHG22924.1"/>
    <property type="molecule type" value="Genomic_DNA"/>
</dbReference>
<name>A0A0B0PER4_GOSAR</name>
<dbReference type="Proteomes" id="UP000032142">
    <property type="component" value="Unassembled WGS sequence"/>
</dbReference>
<protein>
    <submittedName>
        <fullName evidence="1">Uncharacterized protein</fullName>
    </submittedName>
</protein>
<gene>
    <name evidence="1" type="ORF">F383_28962</name>
</gene>
<proteinExistence type="predicted"/>
<reference evidence="2" key="1">
    <citation type="submission" date="2014-09" db="EMBL/GenBank/DDBJ databases">
        <authorList>
            <person name="Mudge J."/>
            <person name="Ramaraj T."/>
            <person name="Lindquist I.E."/>
            <person name="Bharti A.K."/>
            <person name="Sundararajan A."/>
            <person name="Cameron C.T."/>
            <person name="Woodward J.E."/>
            <person name="May G.D."/>
            <person name="Brubaker C."/>
            <person name="Broadhvest J."/>
            <person name="Wilkins T.A."/>
        </authorList>
    </citation>
    <scope>NUCLEOTIDE SEQUENCE</scope>
    <source>
        <strain evidence="2">cv. AKA8401</strain>
    </source>
</reference>
<organism evidence="1 2">
    <name type="scientific">Gossypium arboreum</name>
    <name type="common">Tree cotton</name>
    <name type="synonym">Gossypium nanking</name>
    <dbReference type="NCBI Taxonomy" id="29729"/>
    <lineage>
        <taxon>Eukaryota</taxon>
        <taxon>Viridiplantae</taxon>
        <taxon>Streptophyta</taxon>
        <taxon>Embryophyta</taxon>
        <taxon>Tracheophyta</taxon>
        <taxon>Spermatophyta</taxon>
        <taxon>Magnoliopsida</taxon>
        <taxon>eudicotyledons</taxon>
        <taxon>Gunneridae</taxon>
        <taxon>Pentapetalae</taxon>
        <taxon>rosids</taxon>
        <taxon>malvids</taxon>
        <taxon>Malvales</taxon>
        <taxon>Malvaceae</taxon>
        <taxon>Malvoideae</taxon>
        <taxon>Gossypium</taxon>
    </lineage>
</organism>